<feature type="chain" id="PRO_5045785908" evidence="4">
    <location>
        <begin position="22"/>
        <end position="172"/>
    </location>
</feature>
<evidence type="ECO:0000313" key="6">
    <source>
        <dbReference type="Proteomes" id="UP001500547"/>
    </source>
</evidence>
<protein>
    <submittedName>
        <fullName evidence="5">OmpH family outer membrane protein</fullName>
    </submittedName>
</protein>
<dbReference type="PANTHER" id="PTHR35089">
    <property type="entry name" value="CHAPERONE PROTEIN SKP"/>
    <property type="match status" value="1"/>
</dbReference>
<dbReference type="InterPro" id="IPR005632">
    <property type="entry name" value="Chaperone_Skp"/>
</dbReference>
<sequence length="172" mass="19923">MSRFLFVLLSCLALLNGVVHAADGMRVGFVNADKIMRESAPALRVQKKLDKEFEKRDADLQRVAKQLQTMQDALEKNSVTMPESERRTRERNFNDLNREFQRKRREYLEDRNQRQSEEMSGVLDRANRVIKQVAEAEKYDLIVQEVVYFNPAIDITDKVIKALADPVAPPTK</sequence>
<keyword evidence="6" id="KW-1185">Reference proteome</keyword>
<reference evidence="6" key="1">
    <citation type="journal article" date="2019" name="Int. J. Syst. Evol. Microbiol.">
        <title>The Global Catalogue of Microorganisms (GCM) 10K type strain sequencing project: providing services to taxonomists for standard genome sequencing and annotation.</title>
        <authorList>
            <consortium name="The Broad Institute Genomics Platform"/>
            <consortium name="The Broad Institute Genome Sequencing Center for Infectious Disease"/>
            <person name="Wu L."/>
            <person name="Ma J."/>
        </authorList>
    </citation>
    <scope>NUCLEOTIDE SEQUENCE [LARGE SCALE GENOMIC DNA]</scope>
    <source>
        <strain evidence="6">JCM 18715</strain>
    </source>
</reference>
<feature type="signal peptide" evidence="4">
    <location>
        <begin position="1"/>
        <end position="21"/>
    </location>
</feature>
<organism evidence="5 6">
    <name type="scientific">Viridibacterium curvum</name>
    <dbReference type="NCBI Taxonomy" id="1101404"/>
    <lineage>
        <taxon>Bacteria</taxon>
        <taxon>Pseudomonadati</taxon>
        <taxon>Pseudomonadota</taxon>
        <taxon>Betaproteobacteria</taxon>
        <taxon>Rhodocyclales</taxon>
        <taxon>Rhodocyclaceae</taxon>
        <taxon>Viridibacterium</taxon>
    </lineage>
</organism>
<comment type="similarity">
    <text evidence="2">Belongs to the skp family.</text>
</comment>
<evidence type="ECO:0000313" key="5">
    <source>
        <dbReference type="EMBL" id="GAA5158978.1"/>
    </source>
</evidence>
<dbReference type="EMBL" id="BAABLD010000002">
    <property type="protein sequence ID" value="GAA5158978.1"/>
    <property type="molecule type" value="Genomic_DNA"/>
</dbReference>
<keyword evidence="1 4" id="KW-0732">Signal</keyword>
<evidence type="ECO:0000256" key="2">
    <source>
        <dbReference type="PIRNR" id="PIRNR002094"/>
    </source>
</evidence>
<accession>A0ABP9QB30</accession>
<feature type="region of interest" description="Disordered" evidence="3">
    <location>
        <begin position="71"/>
        <end position="96"/>
    </location>
</feature>
<evidence type="ECO:0000256" key="1">
    <source>
        <dbReference type="ARBA" id="ARBA00022729"/>
    </source>
</evidence>
<name>A0ABP9QB30_9RHOO</name>
<dbReference type="Proteomes" id="UP001500547">
    <property type="component" value="Unassembled WGS sequence"/>
</dbReference>
<dbReference type="RefSeq" id="WP_425584650.1">
    <property type="nucleotide sequence ID" value="NZ_BAABLD010000002.1"/>
</dbReference>
<comment type="caution">
    <text evidence="5">The sequence shown here is derived from an EMBL/GenBank/DDBJ whole genome shotgun (WGS) entry which is preliminary data.</text>
</comment>
<dbReference type="Gene3D" id="3.30.910.20">
    <property type="entry name" value="Skp domain"/>
    <property type="match status" value="1"/>
</dbReference>
<dbReference type="SMART" id="SM00935">
    <property type="entry name" value="OmpH"/>
    <property type="match status" value="1"/>
</dbReference>
<dbReference type="InterPro" id="IPR024930">
    <property type="entry name" value="Skp_dom_sf"/>
</dbReference>
<gene>
    <name evidence="5" type="ORF">GCM10025770_04460</name>
</gene>
<evidence type="ECO:0000256" key="3">
    <source>
        <dbReference type="SAM" id="MobiDB-lite"/>
    </source>
</evidence>
<dbReference type="SUPFAM" id="SSF111384">
    <property type="entry name" value="OmpH-like"/>
    <property type="match status" value="1"/>
</dbReference>
<dbReference type="PANTHER" id="PTHR35089:SF1">
    <property type="entry name" value="CHAPERONE PROTEIN SKP"/>
    <property type="match status" value="1"/>
</dbReference>
<dbReference type="Pfam" id="PF03938">
    <property type="entry name" value="OmpH"/>
    <property type="match status" value="1"/>
</dbReference>
<dbReference type="PIRSF" id="PIRSF002094">
    <property type="entry name" value="OMP26_Skp"/>
    <property type="match status" value="1"/>
</dbReference>
<proteinExistence type="inferred from homology"/>
<evidence type="ECO:0000256" key="4">
    <source>
        <dbReference type="SAM" id="SignalP"/>
    </source>
</evidence>
<feature type="compositionally biased region" description="Polar residues" evidence="3">
    <location>
        <begin position="71"/>
        <end position="81"/>
    </location>
</feature>
<feature type="compositionally biased region" description="Basic and acidic residues" evidence="3">
    <location>
        <begin position="83"/>
        <end position="96"/>
    </location>
</feature>